<dbReference type="InterPro" id="IPR020539">
    <property type="entry name" value="RNase_P_CS"/>
</dbReference>
<dbReference type="RefSeq" id="WP_111064045.1">
    <property type="nucleotide sequence ID" value="NZ_JBHUCU010000006.1"/>
</dbReference>
<proteinExistence type="inferred from homology"/>
<comment type="function">
    <text evidence="1 7">RNaseP catalyzes the removal of the 5'-leader sequence from pre-tRNA to produce the mature 5'-terminus. It can also cleave other RNA substrates such as 4.5S RNA. The protein component plays an auxiliary but essential role in vivo by binding to the 5'-leader sequence and broadening the substrate specificity of the ribozyme.</text>
</comment>
<dbReference type="InterPro" id="IPR014721">
    <property type="entry name" value="Ribsml_uS5_D2-typ_fold_subgr"/>
</dbReference>
<reference evidence="9 10" key="1">
    <citation type="submission" date="2018-06" db="EMBL/GenBank/DDBJ databases">
        <title>The draft genome sequence of Crocinitomix sp. SM1701.</title>
        <authorList>
            <person name="Zhang X."/>
        </authorList>
    </citation>
    <scope>NUCLEOTIDE SEQUENCE [LARGE SCALE GENOMIC DNA]</scope>
    <source>
        <strain evidence="9 10">SM1701</strain>
    </source>
</reference>
<comment type="catalytic activity">
    <reaction evidence="7">
        <text>Endonucleolytic cleavage of RNA, removing 5'-extranucleotides from tRNA precursor.</text>
        <dbReference type="EC" id="3.1.26.5"/>
    </reaction>
</comment>
<comment type="subunit">
    <text evidence="7">Consists of a catalytic RNA component (M1 or rnpB) and a protein subunit.</text>
</comment>
<evidence type="ECO:0000256" key="2">
    <source>
        <dbReference type="ARBA" id="ARBA00022694"/>
    </source>
</evidence>
<dbReference type="AlphaFoldDB" id="A0A2W1MWU1"/>
<keyword evidence="2 7" id="KW-0819">tRNA processing</keyword>
<evidence type="ECO:0000256" key="6">
    <source>
        <dbReference type="ARBA" id="ARBA00022884"/>
    </source>
</evidence>
<keyword evidence="3 7" id="KW-0540">Nuclease</keyword>
<organism evidence="9 10">
    <name type="scientific">Putridiphycobacter roseus</name>
    <dbReference type="NCBI Taxonomy" id="2219161"/>
    <lineage>
        <taxon>Bacteria</taxon>
        <taxon>Pseudomonadati</taxon>
        <taxon>Bacteroidota</taxon>
        <taxon>Flavobacteriia</taxon>
        <taxon>Flavobacteriales</taxon>
        <taxon>Crocinitomicaceae</taxon>
        <taxon>Putridiphycobacter</taxon>
    </lineage>
</organism>
<name>A0A2W1MWU1_9FLAO</name>
<gene>
    <name evidence="7 9" type="primary">rnpA</name>
    <name evidence="9" type="ORF">DNU06_13620</name>
</gene>
<dbReference type="GO" id="GO:0000049">
    <property type="term" value="F:tRNA binding"/>
    <property type="evidence" value="ECO:0007669"/>
    <property type="project" value="UniProtKB-UniRule"/>
</dbReference>
<comment type="caution">
    <text evidence="9">The sequence shown here is derived from an EMBL/GenBank/DDBJ whole genome shotgun (WGS) entry which is preliminary data.</text>
</comment>
<keyword evidence="10" id="KW-1185">Reference proteome</keyword>
<evidence type="ECO:0000256" key="1">
    <source>
        <dbReference type="ARBA" id="ARBA00002663"/>
    </source>
</evidence>
<sequence>MKTEGLKHTFSKAEKLCSKTLISAIYQKGNKLKEYPFILNYMEVPEGYDVASPVQIVVTVPKRRFKLAVKRNRLRRQIKEAYRLNKAPFINAVKTGDKKVALFLVYIGKEKESHLLMEKKIKVLLKRLEEKLAL</sequence>
<dbReference type="EC" id="3.1.26.5" evidence="7 8"/>
<dbReference type="GO" id="GO:0004526">
    <property type="term" value="F:ribonuclease P activity"/>
    <property type="evidence" value="ECO:0007669"/>
    <property type="project" value="UniProtKB-UniRule"/>
</dbReference>
<evidence type="ECO:0000256" key="8">
    <source>
        <dbReference type="NCBIfam" id="TIGR00188"/>
    </source>
</evidence>
<evidence type="ECO:0000256" key="4">
    <source>
        <dbReference type="ARBA" id="ARBA00022759"/>
    </source>
</evidence>
<dbReference type="EMBL" id="QKSB01000009">
    <property type="protein sequence ID" value="PZE16347.1"/>
    <property type="molecule type" value="Genomic_DNA"/>
</dbReference>
<evidence type="ECO:0000313" key="9">
    <source>
        <dbReference type="EMBL" id="PZE16347.1"/>
    </source>
</evidence>
<accession>A0A2W1MWU1</accession>
<dbReference type="GO" id="GO:0001682">
    <property type="term" value="P:tRNA 5'-leader removal"/>
    <property type="evidence" value="ECO:0007669"/>
    <property type="project" value="UniProtKB-UniRule"/>
</dbReference>
<evidence type="ECO:0000256" key="3">
    <source>
        <dbReference type="ARBA" id="ARBA00022722"/>
    </source>
</evidence>
<dbReference type="NCBIfam" id="TIGR00188">
    <property type="entry name" value="rnpA"/>
    <property type="match status" value="1"/>
</dbReference>
<dbReference type="OrthoDB" id="1524972at2"/>
<comment type="similarity">
    <text evidence="7">Belongs to the RnpA family.</text>
</comment>
<dbReference type="SUPFAM" id="SSF54211">
    <property type="entry name" value="Ribosomal protein S5 domain 2-like"/>
    <property type="match status" value="1"/>
</dbReference>
<keyword evidence="5 7" id="KW-0378">Hydrolase</keyword>
<dbReference type="InterPro" id="IPR000100">
    <property type="entry name" value="RNase_P"/>
</dbReference>
<protein>
    <recommendedName>
        <fullName evidence="7 8">Ribonuclease P protein component</fullName>
        <shortName evidence="7">RNase P protein</shortName>
        <shortName evidence="7">RNaseP protein</shortName>
        <ecNumber evidence="7 8">3.1.26.5</ecNumber>
    </recommendedName>
    <alternativeName>
        <fullName evidence="7">Protein C5</fullName>
    </alternativeName>
</protein>
<dbReference type="HAMAP" id="MF_00227">
    <property type="entry name" value="RNase_P"/>
    <property type="match status" value="1"/>
</dbReference>
<evidence type="ECO:0000313" key="10">
    <source>
        <dbReference type="Proteomes" id="UP000249248"/>
    </source>
</evidence>
<dbReference type="InterPro" id="IPR020568">
    <property type="entry name" value="Ribosomal_Su5_D2-typ_SF"/>
</dbReference>
<dbReference type="PROSITE" id="PS00648">
    <property type="entry name" value="RIBONUCLEASE_P"/>
    <property type="match status" value="1"/>
</dbReference>
<keyword evidence="6 7" id="KW-0694">RNA-binding</keyword>
<dbReference type="Gene3D" id="3.30.230.10">
    <property type="match status" value="1"/>
</dbReference>
<dbReference type="Pfam" id="PF00825">
    <property type="entry name" value="Ribonuclease_P"/>
    <property type="match status" value="1"/>
</dbReference>
<evidence type="ECO:0000256" key="7">
    <source>
        <dbReference type="HAMAP-Rule" id="MF_00227"/>
    </source>
</evidence>
<dbReference type="Proteomes" id="UP000249248">
    <property type="component" value="Unassembled WGS sequence"/>
</dbReference>
<evidence type="ECO:0000256" key="5">
    <source>
        <dbReference type="ARBA" id="ARBA00022801"/>
    </source>
</evidence>
<keyword evidence="4 7" id="KW-0255">Endonuclease</keyword>